<dbReference type="EMBL" id="VIBQ01000205">
    <property type="protein sequence ID" value="KAB9403379.1"/>
    <property type="molecule type" value="Genomic_DNA"/>
</dbReference>
<comment type="caution">
    <text evidence="4">The sequence shown here is derived from an EMBL/GenBank/DDBJ whole genome shotgun (WGS) entry which is preliminary data.</text>
</comment>
<proteinExistence type="predicted"/>
<feature type="domain" description="Syntaxin N-terminal" evidence="3">
    <location>
        <begin position="93"/>
        <end position="135"/>
    </location>
</feature>
<evidence type="ECO:0000313" key="5">
    <source>
        <dbReference type="Proteomes" id="UP000327013"/>
    </source>
</evidence>
<organism evidence="4 5">
    <name type="scientific">Carpinus fangiana</name>
    <dbReference type="NCBI Taxonomy" id="176857"/>
    <lineage>
        <taxon>Eukaryota</taxon>
        <taxon>Viridiplantae</taxon>
        <taxon>Streptophyta</taxon>
        <taxon>Embryophyta</taxon>
        <taxon>Tracheophyta</taxon>
        <taxon>Spermatophyta</taxon>
        <taxon>Magnoliopsida</taxon>
        <taxon>eudicotyledons</taxon>
        <taxon>Gunneridae</taxon>
        <taxon>Pentapetalae</taxon>
        <taxon>rosids</taxon>
        <taxon>fabids</taxon>
        <taxon>Fagales</taxon>
        <taxon>Betulaceae</taxon>
        <taxon>Carpinus</taxon>
    </lineage>
</organism>
<name>A0A5N6L601_9ROSI</name>
<dbReference type="AlphaFoldDB" id="A0A5N6L601"/>
<feature type="compositionally biased region" description="Polar residues" evidence="2">
    <location>
        <begin position="295"/>
        <end position="320"/>
    </location>
</feature>
<evidence type="ECO:0000313" key="4">
    <source>
        <dbReference type="EMBL" id="KAB9403379.1"/>
    </source>
</evidence>
<evidence type="ECO:0000256" key="2">
    <source>
        <dbReference type="SAM" id="MobiDB-lite"/>
    </source>
</evidence>
<dbReference type="InterPro" id="IPR006011">
    <property type="entry name" value="Syntaxin_N"/>
</dbReference>
<sequence length="481" mass="54365">MMRWVQVSCKWARLDKSYGRPIPKGWNELPGSAVWPLAIVGGCGCTIAEPIAGRGGQHFPAITRGSGYCNWSQILLPSSRPWAIPIGISVNPSKKVEDAKLARDFQTMLQEFQKVRQLASERESTYSPAAAPSSSLLTISASGEGLALAGDQDTNLFSGNRRECNFTHLYLDILNQMSLSPVNSEMVANSSTTGVPNGVTVWLSRISKSIGREEGLSIVLGEKKRKFRSTMAEKPQVDQIHALHLGLKKMQLEMVAVQENIRKNQEELQRKQEEQLRQIQSMFTANSKNKEPQVPNATYGNGETSTNAAGRSFREGTNSGDAINTRNLRLNFPRFDDEELKGWCCRASQFFEHYVTSDQRSPEKHQEQTEFKKPFTLIVVKEDDEICQDEVNVFDKKRKREWKEDIFICQHSDGNTGGLNMPKKLKFVELKKLQQKDARKNDISKGQFGFIVIFLVLEHRQHWKDRNAGAEGVLVRRQVKH</sequence>
<dbReference type="Gene3D" id="1.20.58.70">
    <property type="match status" value="1"/>
</dbReference>
<keyword evidence="5" id="KW-1185">Reference proteome</keyword>
<keyword evidence="1" id="KW-0175">Coiled coil</keyword>
<evidence type="ECO:0000256" key="1">
    <source>
        <dbReference type="SAM" id="Coils"/>
    </source>
</evidence>
<dbReference type="GO" id="GO:0016020">
    <property type="term" value="C:membrane"/>
    <property type="evidence" value="ECO:0007669"/>
    <property type="project" value="InterPro"/>
</dbReference>
<protein>
    <recommendedName>
        <fullName evidence="3">Syntaxin N-terminal domain-containing protein</fullName>
    </recommendedName>
</protein>
<evidence type="ECO:0000259" key="3">
    <source>
        <dbReference type="Pfam" id="PF14523"/>
    </source>
</evidence>
<reference evidence="4 5" key="1">
    <citation type="submission" date="2019-06" db="EMBL/GenBank/DDBJ databases">
        <title>A chromosomal-level reference genome of Carpinus fangiana (Coryloideae, Betulaceae).</title>
        <authorList>
            <person name="Yang X."/>
            <person name="Wang Z."/>
            <person name="Zhang L."/>
            <person name="Hao G."/>
            <person name="Liu J."/>
            <person name="Yang Y."/>
        </authorList>
    </citation>
    <scope>NUCLEOTIDE SEQUENCE [LARGE SCALE GENOMIC DNA]</scope>
    <source>
        <strain evidence="4">Cfa_2016G</strain>
        <tissue evidence="4">Leaf</tissue>
    </source>
</reference>
<dbReference type="OrthoDB" id="364348at2759"/>
<feature type="region of interest" description="Disordered" evidence="2">
    <location>
        <begin position="288"/>
        <end position="320"/>
    </location>
</feature>
<feature type="coiled-coil region" evidence="1">
    <location>
        <begin position="247"/>
        <end position="282"/>
    </location>
</feature>
<dbReference type="Pfam" id="PF14523">
    <property type="entry name" value="Syntaxin_2"/>
    <property type="match status" value="1"/>
</dbReference>
<gene>
    <name evidence="4" type="ORF">FH972_027033</name>
</gene>
<accession>A0A5N6L601</accession>
<dbReference type="Proteomes" id="UP000327013">
    <property type="component" value="Unassembled WGS sequence"/>
</dbReference>